<dbReference type="PhylomeDB" id="A7RYE8"/>
<evidence type="ECO:0008006" key="7">
    <source>
        <dbReference type="Google" id="ProtNLM"/>
    </source>
</evidence>
<dbReference type="SMART" id="SM00256">
    <property type="entry name" value="FBOX"/>
    <property type="match status" value="1"/>
</dbReference>
<keyword evidence="6" id="KW-1185">Reference proteome</keyword>
<dbReference type="InterPro" id="IPR036047">
    <property type="entry name" value="F-box-like_dom_sf"/>
</dbReference>
<name>A7RYE8_NEMVE</name>
<evidence type="ECO:0000259" key="3">
    <source>
        <dbReference type="PROSITE" id="PS50181"/>
    </source>
</evidence>
<dbReference type="SUPFAM" id="SSF81383">
    <property type="entry name" value="F-box domain"/>
    <property type="match status" value="1"/>
</dbReference>
<dbReference type="PANTHER" id="PTHR46550:SF1">
    <property type="entry name" value="F-BOX PROTEIN 3"/>
    <property type="match status" value="1"/>
</dbReference>
<dbReference type="InterPro" id="IPR001810">
    <property type="entry name" value="F-box_dom"/>
</dbReference>
<dbReference type="InterPro" id="IPR007474">
    <property type="entry name" value="ApaG_domain"/>
</dbReference>
<dbReference type="OrthoDB" id="2305498at2759"/>
<dbReference type="HOGENOM" id="CLU_056869_0_0_1"/>
<dbReference type="Gene3D" id="1.20.1280.50">
    <property type="match status" value="1"/>
</dbReference>
<dbReference type="eggNOG" id="KOG4408">
    <property type="taxonomic scope" value="Eukaryota"/>
</dbReference>
<evidence type="ECO:0000256" key="2">
    <source>
        <dbReference type="ARBA" id="ARBA00022786"/>
    </source>
</evidence>
<dbReference type="CDD" id="cd22084">
    <property type="entry name" value="F-box_FBXO3"/>
    <property type="match status" value="1"/>
</dbReference>
<dbReference type="GO" id="GO:0005737">
    <property type="term" value="C:cytoplasm"/>
    <property type="evidence" value="ECO:0000318"/>
    <property type="project" value="GO_Central"/>
</dbReference>
<feature type="domain" description="F-box" evidence="3">
    <location>
        <begin position="11"/>
        <end position="57"/>
    </location>
</feature>
<dbReference type="Pfam" id="PF04379">
    <property type="entry name" value="DUF525"/>
    <property type="match status" value="1"/>
</dbReference>
<keyword evidence="2" id="KW-0833">Ubl conjugation pathway</keyword>
<dbReference type="KEGG" id="nve:5515395"/>
<gene>
    <name evidence="5" type="ORF">NEMVEDRAFT_v1g241548</name>
</gene>
<protein>
    <recommendedName>
        <fullName evidence="7">F-box only protein 3</fullName>
    </recommendedName>
</protein>
<comment type="pathway">
    <text evidence="1">Protein modification; protein ubiquitination.</text>
</comment>
<feature type="domain" description="ApaG" evidence="4">
    <location>
        <begin position="282"/>
        <end position="412"/>
    </location>
</feature>
<dbReference type="STRING" id="45351.A7RYE8"/>
<proteinExistence type="predicted"/>
<dbReference type="InterPro" id="IPR052121">
    <property type="entry name" value="F-box_SCF_Substrate_Recog"/>
</dbReference>
<dbReference type="EMBL" id="DS469553">
    <property type="protein sequence ID" value="EDO43508.1"/>
    <property type="molecule type" value="Genomic_DNA"/>
</dbReference>
<dbReference type="Proteomes" id="UP000001593">
    <property type="component" value="Unassembled WGS sequence"/>
</dbReference>
<dbReference type="SUPFAM" id="SSF160631">
    <property type="entry name" value="SMI1/KNR4-like"/>
    <property type="match status" value="1"/>
</dbReference>
<dbReference type="PANTHER" id="PTHR46550">
    <property type="entry name" value="F-BOX ONLY PROTEIN 3"/>
    <property type="match status" value="1"/>
</dbReference>
<dbReference type="AlphaFoldDB" id="A7RYE8"/>
<dbReference type="Pfam" id="PF12937">
    <property type="entry name" value="F-box-like"/>
    <property type="match status" value="1"/>
</dbReference>
<evidence type="ECO:0000256" key="1">
    <source>
        <dbReference type="ARBA" id="ARBA00004906"/>
    </source>
</evidence>
<dbReference type="InterPro" id="IPR037883">
    <property type="entry name" value="Knr4/Smi1-like_sf"/>
</dbReference>
<dbReference type="SUPFAM" id="SSF110069">
    <property type="entry name" value="ApaG-like"/>
    <property type="match status" value="1"/>
</dbReference>
<dbReference type="InterPro" id="IPR018958">
    <property type="entry name" value="Knr4/Smi1-like_dom"/>
</dbReference>
<dbReference type="Pfam" id="PF09346">
    <property type="entry name" value="SMI1_KNR4"/>
    <property type="match status" value="1"/>
</dbReference>
<accession>A7RYE8</accession>
<organism evidence="5 6">
    <name type="scientific">Nematostella vectensis</name>
    <name type="common">Starlet sea anemone</name>
    <dbReference type="NCBI Taxonomy" id="45351"/>
    <lineage>
        <taxon>Eukaryota</taxon>
        <taxon>Metazoa</taxon>
        <taxon>Cnidaria</taxon>
        <taxon>Anthozoa</taxon>
        <taxon>Hexacorallia</taxon>
        <taxon>Actiniaria</taxon>
        <taxon>Edwardsiidae</taxon>
        <taxon>Nematostella</taxon>
    </lineage>
</organism>
<dbReference type="OMA" id="YVHDKDC"/>
<dbReference type="PROSITE" id="PS50181">
    <property type="entry name" value="FBOX"/>
    <property type="match status" value="1"/>
</dbReference>
<reference evidence="5 6" key="1">
    <citation type="journal article" date="2007" name="Science">
        <title>Sea anemone genome reveals ancestral eumetazoan gene repertoire and genomic organization.</title>
        <authorList>
            <person name="Putnam N.H."/>
            <person name="Srivastava M."/>
            <person name="Hellsten U."/>
            <person name="Dirks B."/>
            <person name="Chapman J."/>
            <person name="Salamov A."/>
            <person name="Terry A."/>
            <person name="Shapiro H."/>
            <person name="Lindquist E."/>
            <person name="Kapitonov V.V."/>
            <person name="Jurka J."/>
            <person name="Genikhovich G."/>
            <person name="Grigoriev I.V."/>
            <person name="Lucas S.M."/>
            <person name="Steele R.E."/>
            <person name="Finnerty J.R."/>
            <person name="Technau U."/>
            <person name="Martindale M.Q."/>
            <person name="Rokhsar D.S."/>
        </authorList>
    </citation>
    <scope>NUCLEOTIDE SEQUENCE [LARGE SCALE GENOMIC DNA]</scope>
    <source>
        <strain evidence="6">CH2 X CH6</strain>
    </source>
</reference>
<dbReference type="InterPro" id="IPR036767">
    <property type="entry name" value="ApaG_sf"/>
</dbReference>
<dbReference type="PROSITE" id="PS51087">
    <property type="entry name" value="APAG"/>
    <property type="match status" value="1"/>
</dbReference>
<dbReference type="Gene3D" id="2.60.40.1470">
    <property type="entry name" value="ApaG domain"/>
    <property type="match status" value="1"/>
</dbReference>
<evidence type="ECO:0000259" key="4">
    <source>
        <dbReference type="PROSITE" id="PS51087"/>
    </source>
</evidence>
<evidence type="ECO:0000313" key="6">
    <source>
        <dbReference type="Proteomes" id="UP000001593"/>
    </source>
</evidence>
<dbReference type="SMART" id="SM00860">
    <property type="entry name" value="SMI1_KNR4"/>
    <property type="match status" value="1"/>
</dbReference>
<dbReference type="InParanoid" id="A7RYE8"/>
<evidence type="ECO:0000313" key="5">
    <source>
        <dbReference type="EMBL" id="EDO43508.1"/>
    </source>
</evidence>
<sequence length="440" mass="50164">MADVSQNWLSCLSLDNLPTIPLASVLSYLNARDLARCSRVCRRFDEICSSLPSWKAWCENGWFVTTCPEEKTWKQVYIEQFMIWGKYEHCYTAIRRAWNQIEDFTRTFCPEIYSSLNPGLTETEISRIEERHLKGLSLPLDVKCSYRIHNGQRLVSPGLIGSMSISSHYQSESLLDLNVASSGLQHRDGLRNCLLISLCIYTGNGQFIALTDEEGHITGEIFWPSPDRSIIMVGSEVIPVRMHKFHSALCFTDWLTEFADKLANNCYSVINQEIFKFEFSSEATTEGITVRTTTSFLPELSSVYPPLFFFTYRISISMDENWPISKKCQLTTRHWFITQGDGVKTEVHGEGVVGLYPVMTPGAVTEYVSCTTFQTPTGSMEGYYVFKYLDNKSEEFHVRVPCMNFKSLPFVQAEDRIHRLGRIKLREALDKGEGGSSMVS</sequence>